<organism evidence="1 2">
    <name type="scientific">Melastoma candidum</name>
    <dbReference type="NCBI Taxonomy" id="119954"/>
    <lineage>
        <taxon>Eukaryota</taxon>
        <taxon>Viridiplantae</taxon>
        <taxon>Streptophyta</taxon>
        <taxon>Embryophyta</taxon>
        <taxon>Tracheophyta</taxon>
        <taxon>Spermatophyta</taxon>
        <taxon>Magnoliopsida</taxon>
        <taxon>eudicotyledons</taxon>
        <taxon>Gunneridae</taxon>
        <taxon>Pentapetalae</taxon>
        <taxon>rosids</taxon>
        <taxon>malvids</taxon>
        <taxon>Myrtales</taxon>
        <taxon>Melastomataceae</taxon>
        <taxon>Melastomatoideae</taxon>
        <taxon>Melastomateae</taxon>
        <taxon>Melastoma</taxon>
    </lineage>
</organism>
<accession>A0ACB9QIM6</accession>
<evidence type="ECO:0000313" key="2">
    <source>
        <dbReference type="Proteomes" id="UP001057402"/>
    </source>
</evidence>
<protein>
    <submittedName>
        <fullName evidence="1">Uncharacterized protein</fullName>
    </submittedName>
</protein>
<sequence>MDDAGKRENGRHKPEQYKTAQTQRSMQHQPSMKQIMSIMAERDQAIQERNLALSEKKAAIVERYMAFHQRDMAIAERNNAILERDNAIANLQYRENSLSAGNISSCPPGCQVSRGTCILSSSKCVLHQL</sequence>
<dbReference type="EMBL" id="CM042885">
    <property type="protein sequence ID" value="KAI4366331.1"/>
    <property type="molecule type" value="Genomic_DNA"/>
</dbReference>
<reference evidence="2" key="1">
    <citation type="journal article" date="2023" name="Front. Plant Sci.">
        <title>Chromosomal-level genome assembly of Melastoma candidum provides insights into trichome evolution.</title>
        <authorList>
            <person name="Zhong Y."/>
            <person name="Wu W."/>
            <person name="Sun C."/>
            <person name="Zou P."/>
            <person name="Liu Y."/>
            <person name="Dai S."/>
            <person name="Zhou R."/>
        </authorList>
    </citation>
    <scope>NUCLEOTIDE SEQUENCE [LARGE SCALE GENOMIC DNA]</scope>
</reference>
<proteinExistence type="predicted"/>
<name>A0ACB9QIM6_9MYRT</name>
<dbReference type="Proteomes" id="UP001057402">
    <property type="component" value="Chromosome 6"/>
</dbReference>
<comment type="caution">
    <text evidence="1">The sequence shown here is derived from an EMBL/GenBank/DDBJ whole genome shotgun (WGS) entry which is preliminary data.</text>
</comment>
<gene>
    <name evidence="1" type="ORF">MLD38_022218</name>
</gene>
<evidence type="ECO:0000313" key="1">
    <source>
        <dbReference type="EMBL" id="KAI4366331.1"/>
    </source>
</evidence>
<keyword evidence="2" id="KW-1185">Reference proteome</keyword>